<sequence length="299" mass="35054">MKESRLFGLLYTILERKRVTAKELAEKFEVSIRTIYRDLDALSASGIPVYTQKGRTGGIAIAEEFVLSKSLLTVDEREQILSSLHGLSAAGKGDEDQLLTKLSALFRLKQTKWIEIDFSFWQKDQAYDSLFQDIKEAILDKKILAFTYFSSREEESRRRVKPIRLLFKGQDWYLYAYCLLRKDFRYFKLSRIRQLKTENIQFEEDFGDFRLKTELPQQDTIAVCLKFDRNQAFRVYDELGQLVSEDQAGNLYATVHLPADYNLYQYIFSFGEGVEVLKPESVRHQVKEMIEKMAEKYKS</sequence>
<dbReference type="InterPro" id="IPR051534">
    <property type="entry name" value="CBASS_pafABC_assoc_protein"/>
</dbReference>
<dbReference type="Pfam" id="PF25583">
    <property type="entry name" value="WCX"/>
    <property type="match status" value="1"/>
</dbReference>
<dbReference type="Gene3D" id="1.10.10.10">
    <property type="entry name" value="Winged helix-like DNA-binding domain superfamily/Winged helix DNA-binding domain"/>
    <property type="match status" value="1"/>
</dbReference>
<dbReference type="PROSITE" id="PS52050">
    <property type="entry name" value="WYL"/>
    <property type="match status" value="1"/>
</dbReference>
<dbReference type="SUPFAM" id="SSF46785">
    <property type="entry name" value="Winged helix' DNA-binding domain"/>
    <property type="match status" value="1"/>
</dbReference>
<evidence type="ECO:0000313" key="4">
    <source>
        <dbReference type="EMBL" id="QUE54068.1"/>
    </source>
</evidence>
<keyword evidence="5" id="KW-1185">Reference proteome</keyword>
<dbReference type="InterPro" id="IPR036388">
    <property type="entry name" value="WH-like_DNA-bd_sf"/>
</dbReference>
<dbReference type="Proteomes" id="UP000677616">
    <property type="component" value="Chromosome"/>
</dbReference>
<dbReference type="InterPro" id="IPR028349">
    <property type="entry name" value="PafC-like"/>
</dbReference>
<dbReference type="InterPro" id="IPR036390">
    <property type="entry name" value="WH_DNA-bd_sf"/>
</dbReference>
<organism evidence="4 5">
    <name type="scientific">Streptococcus oriscaviae</name>
    <dbReference type="NCBI Taxonomy" id="2781599"/>
    <lineage>
        <taxon>Bacteria</taxon>
        <taxon>Bacillati</taxon>
        <taxon>Bacillota</taxon>
        <taxon>Bacilli</taxon>
        <taxon>Lactobacillales</taxon>
        <taxon>Streptococcaceae</taxon>
        <taxon>Streptococcus</taxon>
    </lineage>
</organism>
<dbReference type="InterPro" id="IPR013196">
    <property type="entry name" value="HTH_11"/>
</dbReference>
<dbReference type="PANTHER" id="PTHR34580:SF1">
    <property type="entry name" value="PROTEIN PAFC"/>
    <property type="match status" value="1"/>
</dbReference>
<evidence type="ECO:0000259" key="3">
    <source>
        <dbReference type="PROSITE" id="PS51000"/>
    </source>
</evidence>
<dbReference type="InterPro" id="IPR001034">
    <property type="entry name" value="DeoR_HTH"/>
</dbReference>
<feature type="domain" description="HTH deoR-type" evidence="3">
    <location>
        <begin position="2"/>
        <end position="57"/>
    </location>
</feature>
<keyword evidence="1" id="KW-0805">Transcription regulation</keyword>
<keyword evidence="2" id="KW-0804">Transcription</keyword>
<dbReference type="InterPro" id="IPR057727">
    <property type="entry name" value="WCX_dom"/>
</dbReference>
<reference evidence="4 5" key="1">
    <citation type="submission" date="2021-04" db="EMBL/GenBank/DDBJ databases">
        <title>Complete genome sequence of a novel Streptococcus species.</title>
        <authorList>
            <person name="Teng J.L.L."/>
        </authorList>
    </citation>
    <scope>NUCLEOTIDE SEQUENCE [LARGE SCALE GENOMIC DNA]</scope>
    <source>
        <strain evidence="4 5">HKU75</strain>
    </source>
</reference>
<dbReference type="Pfam" id="PF08279">
    <property type="entry name" value="HTH_11"/>
    <property type="match status" value="1"/>
</dbReference>
<dbReference type="InterPro" id="IPR026881">
    <property type="entry name" value="WYL_dom"/>
</dbReference>
<dbReference type="PROSITE" id="PS51000">
    <property type="entry name" value="HTH_DEOR_2"/>
    <property type="match status" value="1"/>
</dbReference>
<proteinExistence type="predicted"/>
<name>A0ABX7YK44_9STRE</name>
<protein>
    <submittedName>
        <fullName evidence="4">YafY family transcriptional regulator</fullName>
    </submittedName>
</protein>
<dbReference type="EMBL" id="CP073084">
    <property type="protein sequence ID" value="QUE54068.1"/>
    <property type="molecule type" value="Genomic_DNA"/>
</dbReference>
<accession>A0ABX7YK44</accession>
<evidence type="ECO:0000313" key="5">
    <source>
        <dbReference type="Proteomes" id="UP000677616"/>
    </source>
</evidence>
<evidence type="ECO:0000256" key="2">
    <source>
        <dbReference type="ARBA" id="ARBA00023163"/>
    </source>
</evidence>
<evidence type="ECO:0000256" key="1">
    <source>
        <dbReference type="ARBA" id="ARBA00023015"/>
    </source>
</evidence>
<dbReference type="PANTHER" id="PTHR34580">
    <property type="match status" value="1"/>
</dbReference>
<gene>
    <name evidence="4" type="ORF">INT76_09590</name>
</gene>
<dbReference type="Pfam" id="PF13280">
    <property type="entry name" value="WYL"/>
    <property type="match status" value="1"/>
</dbReference>
<dbReference type="PIRSF" id="PIRSF016838">
    <property type="entry name" value="PafC"/>
    <property type="match status" value="1"/>
</dbReference>
<dbReference type="RefSeq" id="WP_212570253.1">
    <property type="nucleotide sequence ID" value="NZ_CP073084.1"/>
</dbReference>